<gene>
    <name evidence="5" type="ORF">SERLA73DRAFT_69472</name>
</gene>
<feature type="compositionally biased region" description="Polar residues" evidence="3">
    <location>
        <begin position="113"/>
        <end position="124"/>
    </location>
</feature>
<sequence>MVCCTIQAPGRGLTVRQSQFNYQLSRIRIQCEHAIGLLKIRFQSLKELRIQIDSVNKIDSVIIWIRCCIILHNLIIEHEGKESGVIIPREWQQAIEGEVDDNGEEIDADVDDSNQQGPLPQNPTQTLRERLFDSLFSSDLY</sequence>
<evidence type="ECO:0000259" key="4">
    <source>
        <dbReference type="Pfam" id="PF13359"/>
    </source>
</evidence>
<dbReference type="InterPro" id="IPR027806">
    <property type="entry name" value="HARBI1_dom"/>
</dbReference>
<keyword evidence="2" id="KW-0479">Metal-binding</keyword>
<name>F8PKY0_SERL3</name>
<reference evidence="6" key="1">
    <citation type="journal article" date="2011" name="Science">
        <title>The plant cell wall-decomposing machinery underlies the functional diversity of forest fungi.</title>
        <authorList>
            <person name="Eastwood D.C."/>
            <person name="Floudas D."/>
            <person name="Binder M."/>
            <person name="Majcherczyk A."/>
            <person name="Schneider P."/>
            <person name="Aerts A."/>
            <person name="Asiegbu F.O."/>
            <person name="Baker S.E."/>
            <person name="Barry K."/>
            <person name="Bendiksby M."/>
            <person name="Blumentritt M."/>
            <person name="Coutinho P.M."/>
            <person name="Cullen D."/>
            <person name="de Vries R.P."/>
            <person name="Gathman A."/>
            <person name="Goodell B."/>
            <person name="Henrissat B."/>
            <person name="Ihrmark K."/>
            <person name="Kauserud H."/>
            <person name="Kohler A."/>
            <person name="LaButti K."/>
            <person name="Lapidus A."/>
            <person name="Lavin J.L."/>
            <person name="Lee Y.-H."/>
            <person name="Lindquist E."/>
            <person name="Lilly W."/>
            <person name="Lucas S."/>
            <person name="Morin E."/>
            <person name="Murat C."/>
            <person name="Oguiza J.A."/>
            <person name="Park J."/>
            <person name="Pisabarro A.G."/>
            <person name="Riley R."/>
            <person name="Rosling A."/>
            <person name="Salamov A."/>
            <person name="Schmidt O."/>
            <person name="Schmutz J."/>
            <person name="Skrede I."/>
            <person name="Stenlid J."/>
            <person name="Wiebenga A."/>
            <person name="Xie X."/>
            <person name="Kuees U."/>
            <person name="Hibbett D.S."/>
            <person name="Hoffmeister D."/>
            <person name="Hoegberg N."/>
            <person name="Martin F."/>
            <person name="Grigoriev I.V."/>
            <person name="Watkinson S.C."/>
        </authorList>
    </citation>
    <scope>NUCLEOTIDE SEQUENCE [LARGE SCALE GENOMIC DNA]</scope>
    <source>
        <strain evidence="6">strain S7.3</strain>
    </source>
</reference>
<evidence type="ECO:0000313" key="6">
    <source>
        <dbReference type="Proteomes" id="UP000008063"/>
    </source>
</evidence>
<dbReference type="EMBL" id="GL945475">
    <property type="protein sequence ID" value="EGO03624.1"/>
    <property type="molecule type" value="Genomic_DNA"/>
</dbReference>
<dbReference type="AlphaFoldDB" id="F8PKY0"/>
<keyword evidence="6" id="KW-1185">Reference proteome</keyword>
<feature type="region of interest" description="Disordered" evidence="3">
    <location>
        <begin position="102"/>
        <end position="124"/>
    </location>
</feature>
<organism evidence="6">
    <name type="scientific">Serpula lacrymans var. lacrymans (strain S7.3)</name>
    <name type="common">Dry rot fungus</name>
    <dbReference type="NCBI Taxonomy" id="936435"/>
    <lineage>
        <taxon>Eukaryota</taxon>
        <taxon>Fungi</taxon>
        <taxon>Dikarya</taxon>
        <taxon>Basidiomycota</taxon>
        <taxon>Agaricomycotina</taxon>
        <taxon>Agaricomycetes</taxon>
        <taxon>Agaricomycetidae</taxon>
        <taxon>Boletales</taxon>
        <taxon>Coniophorineae</taxon>
        <taxon>Serpulaceae</taxon>
        <taxon>Serpula</taxon>
    </lineage>
</organism>
<proteinExistence type="predicted"/>
<dbReference type="GO" id="GO:0046872">
    <property type="term" value="F:metal ion binding"/>
    <property type="evidence" value="ECO:0007669"/>
    <property type="project" value="UniProtKB-KW"/>
</dbReference>
<dbReference type="STRING" id="936435.F8PKY0"/>
<evidence type="ECO:0000256" key="2">
    <source>
        <dbReference type="ARBA" id="ARBA00022723"/>
    </source>
</evidence>
<dbReference type="Proteomes" id="UP000008063">
    <property type="component" value="Unassembled WGS sequence"/>
</dbReference>
<evidence type="ECO:0000256" key="3">
    <source>
        <dbReference type="SAM" id="MobiDB-lite"/>
    </source>
</evidence>
<accession>F8PKY0</accession>
<evidence type="ECO:0000256" key="1">
    <source>
        <dbReference type="ARBA" id="ARBA00001968"/>
    </source>
</evidence>
<protein>
    <recommendedName>
        <fullName evidence="4">DDE Tnp4 domain-containing protein</fullName>
    </recommendedName>
</protein>
<feature type="compositionally biased region" description="Acidic residues" evidence="3">
    <location>
        <begin position="102"/>
        <end position="112"/>
    </location>
</feature>
<feature type="domain" description="DDE Tnp4" evidence="4">
    <location>
        <begin position="8"/>
        <end position="73"/>
    </location>
</feature>
<evidence type="ECO:0000313" key="5">
    <source>
        <dbReference type="EMBL" id="EGO03624.1"/>
    </source>
</evidence>
<dbReference type="InParanoid" id="F8PKY0"/>
<dbReference type="Pfam" id="PF13359">
    <property type="entry name" value="DDE_Tnp_4"/>
    <property type="match status" value="1"/>
</dbReference>
<dbReference type="HOGENOM" id="CLU_018552_9_3_1"/>
<comment type="cofactor">
    <cofactor evidence="1">
        <name>a divalent metal cation</name>
        <dbReference type="ChEBI" id="CHEBI:60240"/>
    </cofactor>
</comment>